<accession>U3A4V0</accession>
<name>U3A4V0_VIBPR</name>
<gene>
    <name evidence="1" type="ORF">VPR01S_13_00060</name>
</gene>
<proteinExistence type="predicted"/>
<evidence type="ECO:0000313" key="2">
    <source>
        <dbReference type="Proteomes" id="UP000016570"/>
    </source>
</evidence>
<evidence type="ECO:0000313" key="1">
    <source>
        <dbReference type="EMBL" id="GAD68342.1"/>
    </source>
</evidence>
<organism evidence="1 2">
    <name type="scientific">Vibrio proteolyticus NBRC 13287</name>
    <dbReference type="NCBI Taxonomy" id="1219065"/>
    <lineage>
        <taxon>Bacteria</taxon>
        <taxon>Pseudomonadati</taxon>
        <taxon>Pseudomonadota</taxon>
        <taxon>Gammaproteobacteria</taxon>
        <taxon>Vibrionales</taxon>
        <taxon>Vibrionaceae</taxon>
        <taxon>Vibrio</taxon>
    </lineage>
</organism>
<protein>
    <submittedName>
        <fullName evidence="1">Uncharacterized protein</fullName>
    </submittedName>
</protein>
<sequence length="84" mass="9394">MFDARGKVSLRLRITDLVTLRTKLRTGDVKPMSLVRPLFVRLVRIFQILTTATINIAVPQGSRAVSNVNWGGDEKEAEKSLNVD</sequence>
<reference evidence="1 2" key="1">
    <citation type="submission" date="2013-09" db="EMBL/GenBank/DDBJ databases">
        <title>Whole genome shotgun sequence of Vibrio proteolyticus NBRC 13287.</title>
        <authorList>
            <person name="Isaki S."/>
            <person name="Hosoyama A."/>
            <person name="Numata M."/>
            <person name="Hashimoto M."/>
            <person name="Hosoyama Y."/>
            <person name="Tsuchikane K."/>
            <person name="Noguchi M."/>
            <person name="Hirakata S."/>
            <person name="Ichikawa N."/>
            <person name="Ohji S."/>
            <person name="Yamazoe A."/>
            <person name="Fujita N."/>
        </authorList>
    </citation>
    <scope>NUCLEOTIDE SEQUENCE [LARGE SCALE GENOMIC DNA]</scope>
    <source>
        <strain evidence="1 2">NBRC 13287</strain>
    </source>
</reference>
<dbReference type="AlphaFoldDB" id="U3A4V0"/>
<dbReference type="EMBL" id="BATJ01000013">
    <property type="protein sequence ID" value="GAD68342.1"/>
    <property type="molecule type" value="Genomic_DNA"/>
</dbReference>
<dbReference type="Proteomes" id="UP000016570">
    <property type="component" value="Unassembled WGS sequence"/>
</dbReference>
<keyword evidence="2" id="KW-1185">Reference proteome</keyword>
<comment type="caution">
    <text evidence="1">The sequence shown here is derived from an EMBL/GenBank/DDBJ whole genome shotgun (WGS) entry which is preliminary data.</text>
</comment>